<accession>A0A2V2LM63</accession>
<keyword evidence="2" id="KW-1185">Reference proteome</keyword>
<reference evidence="1 2" key="1">
    <citation type="submission" date="2018-05" db="EMBL/GenBank/DDBJ databases">
        <title>Rhodobacteraceae gen. nov., sp. nov. isolated from sea water.</title>
        <authorList>
            <person name="Ren Y."/>
        </authorList>
    </citation>
    <scope>NUCLEOTIDE SEQUENCE [LARGE SCALE GENOMIC DNA]</scope>
    <source>
        <strain evidence="1 2">TG-679</strain>
    </source>
</reference>
<organism evidence="1 2">
    <name type="scientific">Meridianimarinicoccus roseus</name>
    <dbReference type="NCBI Taxonomy" id="2072018"/>
    <lineage>
        <taxon>Bacteria</taxon>
        <taxon>Pseudomonadati</taxon>
        <taxon>Pseudomonadota</taxon>
        <taxon>Alphaproteobacteria</taxon>
        <taxon>Rhodobacterales</taxon>
        <taxon>Paracoccaceae</taxon>
        <taxon>Meridianimarinicoccus</taxon>
    </lineage>
</organism>
<proteinExistence type="predicted"/>
<evidence type="ECO:0000313" key="1">
    <source>
        <dbReference type="EMBL" id="PWR04147.1"/>
    </source>
</evidence>
<comment type="caution">
    <text evidence="1">The sequence shown here is derived from an EMBL/GenBank/DDBJ whole genome shotgun (WGS) entry which is preliminary data.</text>
</comment>
<gene>
    <name evidence="1" type="ORF">DKT77_03190</name>
</gene>
<evidence type="ECO:0000313" key="2">
    <source>
        <dbReference type="Proteomes" id="UP000245680"/>
    </source>
</evidence>
<dbReference type="Proteomes" id="UP000245680">
    <property type="component" value="Unassembled WGS sequence"/>
</dbReference>
<sequence length="95" mass="10219">MQTGLQLATMLAEAQMVVTLRVLGQFGLWAVTPGENRRMVSEKPQAFLKSANAALAAAQAGKRPDQVLSAAVKPLGRKTRSNMHRLARRGPGLPK</sequence>
<name>A0A2V2LM63_9RHOB</name>
<dbReference type="OrthoDB" id="7869201at2"/>
<protein>
    <submittedName>
        <fullName evidence="1">Antifreeze protein</fullName>
    </submittedName>
</protein>
<dbReference type="AlphaFoldDB" id="A0A2V2LM63"/>
<dbReference type="EMBL" id="QGKU01000012">
    <property type="protein sequence ID" value="PWR04147.1"/>
    <property type="molecule type" value="Genomic_DNA"/>
</dbReference>